<protein>
    <submittedName>
        <fullName evidence="1">Uncharacterized protein</fullName>
    </submittedName>
</protein>
<gene>
    <name evidence="1" type="ORF">A3D46_02535</name>
</gene>
<organism evidence="1 2">
    <name type="scientific">Candidatus Nealsonbacteria bacterium RIFCSPHIGHO2_02_FULL_43_13</name>
    <dbReference type="NCBI Taxonomy" id="1801668"/>
    <lineage>
        <taxon>Bacteria</taxon>
        <taxon>Candidatus Nealsoniibacteriota</taxon>
    </lineage>
</organism>
<evidence type="ECO:0000313" key="2">
    <source>
        <dbReference type="Proteomes" id="UP000178703"/>
    </source>
</evidence>
<dbReference type="Proteomes" id="UP000178703">
    <property type="component" value="Unassembled WGS sequence"/>
</dbReference>
<accession>A0A1G2E5M7</accession>
<sequence length="126" mass="14515">MKIKRFQIWRKISYRDVKKFRFWSTQIRGEGDETLAKESSLKDWRKVVVLKPLGDLKTVFSVGFSDNFGNVKVSKASRRVEEGPFGMRMGPEDCRFFIVSNNGEVGLEFAEHTTIADVTKSELALY</sequence>
<dbReference type="STRING" id="1801668.A3D46_02535"/>
<reference evidence="1 2" key="1">
    <citation type="journal article" date="2016" name="Nat. Commun.">
        <title>Thousands of microbial genomes shed light on interconnected biogeochemical processes in an aquifer system.</title>
        <authorList>
            <person name="Anantharaman K."/>
            <person name="Brown C.T."/>
            <person name="Hug L.A."/>
            <person name="Sharon I."/>
            <person name="Castelle C.J."/>
            <person name="Probst A.J."/>
            <person name="Thomas B.C."/>
            <person name="Singh A."/>
            <person name="Wilkins M.J."/>
            <person name="Karaoz U."/>
            <person name="Brodie E.L."/>
            <person name="Williams K.H."/>
            <person name="Hubbard S.S."/>
            <person name="Banfield J.F."/>
        </authorList>
    </citation>
    <scope>NUCLEOTIDE SEQUENCE [LARGE SCALE GENOMIC DNA]</scope>
</reference>
<comment type="caution">
    <text evidence="1">The sequence shown here is derived from an EMBL/GenBank/DDBJ whole genome shotgun (WGS) entry which is preliminary data.</text>
</comment>
<dbReference type="AlphaFoldDB" id="A0A1G2E5M7"/>
<evidence type="ECO:0000313" key="1">
    <source>
        <dbReference type="EMBL" id="OGZ21146.1"/>
    </source>
</evidence>
<proteinExistence type="predicted"/>
<name>A0A1G2E5M7_9BACT</name>
<dbReference type="EMBL" id="MHMD01000030">
    <property type="protein sequence ID" value="OGZ21146.1"/>
    <property type="molecule type" value="Genomic_DNA"/>
</dbReference>